<gene>
    <name evidence="2" type="ORF">SAMN02982922_3647</name>
</gene>
<evidence type="ECO:0000313" key="3">
    <source>
        <dbReference type="Proteomes" id="UP000193083"/>
    </source>
</evidence>
<evidence type="ECO:0000313" key="2">
    <source>
        <dbReference type="EMBL" id="SMH48013.1"/>
    </source>
</evidence>
<dbReference type="InterPro" id="IPR001206">
    <property type="entry name" value="Diacylglycerol_kinase_cat_dom"/>
</dbReference>
<dbReference type="GO" id="GO:0016301">
    <property type="term" value="F:kinase activity"/>
    <property type="evidence" value="ECO:0007669"/>
    <property type="project" value="UniProtKB-KW"/>
</dbReference>
<keyword evidence="3" id="KW-1185">Reference proteome</keyword>
<dbReference type="OrthoDB" id="142078at2"/>
<dbReference type="EMBL" id="FXBL01000004">
    <property type="protein sequence ID" value="SMH48013.1"/>
    <property type="molecule type" value="Genomic_DNA"/>
</dbReference>
<dbReference type="AlphaFoldDB" id="A0A1X7PA46"/>
<dbReference type="InterPro" id="IPR016064">
    <property type="entry name" value="NAD/diacylglycerol_kinase_sf"/>
</dbReference>
<dbReference type="PROSITE" id="PS50146">
    <property type="entry name" value="DAGK"/>
    <property type="match status" value="1"/>
</dbReference>
<dbReference type="Pfam" id="PF19279">
    <property type="entry name" value="YegS_C"/>
    <property type="match status" value="1"/>
</dbReference>
<name>A0A1X7PA46_9HYPH</name>
<dbReference type="RefSeq" id="WP_085465444.1">
    <property type="nucleotide sequence ID" value="NZ_FXBL01000004.1"/>
</dbReference>
<dbReference type="Pfam" id="PF00781">
    <property type="entry name" value="DAGK_cat"/>
    <property type="match status" value="1"/>
</dbReference>
<dbReference type="Proteomes" id="UP000193083">
    <property type="component" value="Unassembled WGS sequence"/>
</dbReference>
<dbReference type="Gene3D" id="3.40.50.10330">
    <property type="entry name" value="Probable inorganic polyphosphate/atp-NAD kinase, domain 1"/>
    <property type="match status" value="1"/>
</dbReference>
<dbReference type="InterPro" id="IPR045540">
    <property type="entry name" value="YegS/DAGK_C"/>
</dbReference>
<reference evidence="2 3" key="1">
    <citation type="submission" date="2017-04" db="EMBL/GenBank/DDBJ databases">
        <authorList>
            <person name="Afonso C.L."/>
            <person name="Miller P.J."/>
            <person name="Scott M.A."/>
            <person name="Spackman E."/>
            <person name="Goraichik I."/>
            <person name="Dimitrov K.M."/>
            <person name="Suarez D.L."/>
            <person name="Swayne D.E."/>
        </authorList>
    </citation>
    <scope>NUCLEOTIDE SEQUENCE [LARGE SCALE GENOMIC DNA]</scope>
    <source>
        <strain evidence="2 3">B5P</strain>
    </source>
</reference>
<keyword evidence="2" id="KW-0808">Transferase</keyword>
<dbReference type="InterPro" id="IPR017438">
    <property type="entry name" value="ATP-NAD_kinase_N"/>
</dbReference>
<dbReference type="Gene3D" id="2.60.200.40">
    <property type="match status" value="1"/>
</dbReference>
<protein>
    <submittedName>
        <fullName evidence="2">Diacylglycerol kinase family enzyme</fullName>
    </submittedName>
</protein>
<accession>A0A1X7PA46</accession>
<sequence>MKALLLHNPTAGREDHDRIELIARFEQAGYEPHYCSTKSDRFPELLDEPFDLLAVAGGDGTVRKVVTRLTHRATPLIVLPLGTANNVARSLGIPLDGFELPRPDEIGDCLERLDLGLGTFGKITTVLAEGIGMGALAATMDEKVGKGEKGEDKIVAARKIVARVISKAKPFKATLQIDDRTVEGKFLFVEALLHAFCGPALRLCPLADSGDGLLDIVLLEEERGEEMAAWVTSPENSDPPVRIERGKKVVFEWSEKPLLRIDDERAELPSSVKSVEMRVHGEPLQVVIPRSEVSGEEEKRQAVG</sequence>
<dbReference type="SMART" id="SM00046">
    <property type="entry name" value="DAGKc"/>
    <property type="match status" value="1"/>
</dbReference>
<organism evidence="2 3">
    <name type="scientific">Mesorhizobium australicum</name>
    <dbReference type="NCBI Taxonomy" id="536018"/>
    <lineage>
        <taxon>Bacteria</taxon>
        <taxon>Pseudomonadati</taxon>
        <taxon>Pseudomonadota</taxon>
        <taxon>Alphaproteobacteria</taxon>
        <taxon>Hyphomicrobiales</taxon>
        <taxon>Phyllobacteriaceae</taxon>
        <taxon>Mesorhizobium</taxon>
    </lineage>
</organism>
<keyword evidence="2" id="KW-0418">Kinase</keyword>
<evidence type="ECO:0000259" key="1">
    <source>
        <dbReference type="PROSITE" id="PS50146"/>
    </source>
</evidence>
<dbReference type="SUPFAM" id="SSF111331">
    <property type="entry name" value="NAD kinase/diacylglycerol kinase-like"/>
    <property type="match status" value="1"/>
</dbReference>
<proteinExistence type="predicted"/>
<feature type="domain" description="DAGKc" evidence="1">
    <location>
        <begin position="1"/>
        <end position="132"/>
    </location>
</feature>